<gene>
    <name evidence="9" type="ORF">GVT53_13115</name>
</gene>
<dbReference type="SUPFAM" id="SSF48452">
    <property type="entry name" value="TPR-like"/>
    <property type="match status" value="1"/>
</dbReference>
<evidence type="ECO:0000259" key="7">
    <source>
        <dbReference type="Pfam" id="PF07980"/>
    </source>
</evidence>
<dbReference type="AlphaFoldDB" id="A0A6G7J433"/>
<keyword evidence="10" id="KW-1185">Reference proteome</keyword>
<dbReference type="EMBL" id="CP049616">
    <property type="protein sequence ID" value="QII45575.1"/>
    <property type="molecule type" value="Genomic_DNA"/>
</dbReference>
<feature type="chain" id="PRO_5026127640" evidence="6">
    <location>
        <begin position="19"/>
        <end position="523"/>
    </location>
</feature>
<dbReference type="RefSeq" id="WP_166248981.1">
    <property type="nucleotide sequence ID" value="NZ_CP049616.1"/>
</dbReference>
<comment type="subcellular location">
    <subcellularLocation>
        <location evidence="1">Cell outer membrane</location>
    </subcellularLocation>
</comment>
<dbReference type="Gene3D" id="1.25.40.390">
    <property type="match status" value="1"/>
</dbReference>
<organism evidence="9 10">
    <name type="scientific">Flagellimonas oceani</name>
    <dbReference type="NCBI Taxonomy" id="2698672"/>
    <lineage>
        <taxon>Bacteria</taxon>
        <taxon>Pseudomonadati</taxon>
        <taxon>Bacteroidota</taxon>
        <taxon>Flavobacteriia</taxon>
        <taxon>Flavobacteriales</taxon>
        <taxon>Flavobacteriaceae</taxon>
        <taxon>Flagellimonas</taxon>
    </lineage>
</organism>
<evidence type="ECO:0000313" key="9">
    <source>
        <dbReference type="EMBL" id="QII45575.1"/>
    </source>
</evidence>
<evidence type="ECO:0000259" key="8">
    <source>
        <dbReference type="Pfam" id="PF14322"/>
    </source>
</evidence>
<feature type="signal peptide" evidence="6">
    <location>
        <begin position="1"/>
        <end position="18"/>
    </location>
</feature>
<name>A0A6G7J433_9FLAO</name>
<accession>A0A6G7J433</accession>
<dbReference type="Pfam" id="PF14322">
    <property type="entry name" value="SusD-like_3"/>
    <property type="match status" value="1"/>
</dbReference>
<reference evidence="9 10" key="1">
    <citation type="submission" date="2020-02" db="EMBL/GenBank/DDBJ databases">
        <title>Complete genome of Muricauda sp. 501str8.</title>
        <authorList>
            <person name="Dong B."/>
            <person name="Zhu S."/>
            <person name="Yang J."/>
            <person name="Chen J."/>
        </authorList>
    </citation>
    <scope>NUCLEOTIDE SEQUENCE [LARGE SCALE GENOMIC DNA]</scope>
    <source>
        <strain evidence="9 10">501str8</strain>
    </source>
</reference>
<keyword evidence="5" id="KW-0998">Cell outer membrane</keyword>
<dbReference type="GO" id="GO:0009279">
    <property type="term" value="C:cell outer membrane"/>
    <property type="evidence" value="ECO:0007669"/>
    <property type="project" value="UniProtKB-SubCell"/>
</dbReference>
<feature type="domain" description="SusD-like N-terminal" evidence="8">
    <location>
        <begin position="44"/>
        <end position="212"/>
    </location>
</feature>
<dbReference type="InterPro" id="IPR012944">
    <property type="entry name" value="SusD_RagB_dom"/>
</dbReference>
<evidence type="ECO:0000256" key="5">
    <source>
        <dbReference type="ARBA" id="ARBA00023237"/>
    </source>
</evidence>
<sequence length="523" mass="59365">MKKIFLFLSVIWIFSACSSDLDLSPMDSQSELNYWDTEEDAQIFLNSIYADLMSAQDYLYFNALSDDAYTKAMEEYRNIASGSYGTANGVVAGVWSGRYEAIRRTNIFLNNINDVEEITEDQRRAFTAQARFIRAWHYFNLIELYGDVPFITDEISIEESLTLERDDSGTILAFIYDELSSAINGLPSSYPADQSGRITKDAAIAFKSRVHLYNGEYENAAALAEGLLGDYSLFPSYADLFKTENELANEILLSLQYIPTFREHNNQYSLIPPSLGGYANFSPLQELVDAYPTINGYGIDEPEANYDENNPYQNRDPRLSATIIHDEYTMKDFEGNDIVIGTSPGDEPDGLNFSSNSTPTGYYVHKFYDPMARNQVNSGLNLILIRYAEVLLNLAEAKIELGTFSQADWDATIGAIRARAGLQGDALVFPGNDQNLLREIVRNERRIELAFEAGHRFFDIRRWEIAEQVLNGWANGIKTDDSMVDDGYIRVDERNFDPAKHYLWPIPLSERDINDNLTQNPNW</sequence>
<dbReference type="InterPro" id="IPR033985">
    <property type="entry name" value="SusD-like_N"/>
</dbReference>
<keyword evidence="3 6" id="KW-0732">Signal</keyword>
<dbReference type="CDD" id="cd08977">
    <property type="entry name" value="SusD"/>
    <property type="match status" value="1"/>
</dbReference>
<dbReference type="KEGG" id="mut:GVT53_13115"/>
<evidence type="ECO:0000313" key="10">
    <source>
        <dbReference type="Proteomes" id="UP000502928"/>
    </source>
</evidence>
<dbReference type="Pfam" id="PF07980">
    <property type="entry name" value="SusD_RagB"/>
    <property type="match status" value="1"/>
</dbReference>
<dbReference type="InterPro" id="IPR011990">
    <property type="entry name" value="TPR-like_helical_dom_sf"/>
</dbReference>
<evidence type="ECO:0000256" key="3">
    <source>
        <dbReference type="ARBA" id="ARBA00022729"/>
    </source>
</evidence>
<protein>
    <submittedName>
        <fullName evidence="9">RagB/SusD family nutrient uptake outer membrane protein</fullName>
    </submittedName>
</protein>
<dbReference type="PROSITE" id="PS51257">
    <property type="entry name" value="PROKAR_LIPOPROTEIN"/>
    <property type="match status" value="1"/>
</dbReference>
<proteinExistence type="inferred from homology"/>
<evidence type="ECO:0000256" key="2">
    <source>
        <dbReference type="ARBA" id="ARBA00006275"/>
    </source>
</evidence>
<dbReference type="Proteomes" id="UP000502928">
    <property type="component" value="Chromosome"/>
</dbReference>
<evidence type="ECO:0000256" key="6">
    <source>
        <dbReference type="SAM" id="SignalP"/>
    </source>
</evidence>
<feature type="domain" description="RagB/SusD" evidence="7">
    <location>
        <begin position="267"/>
        <end position="523"/>
    </location>
</feature>
<evidence type="ECO:0000256" key="1">
    <source>
        <dbReference type="ARBA" id="ARBA00004442"/>
    </source>
</evidence>
<evidence type="ECO:0000256" key="4">
    <source>
        <dbReference type="ARBA" id="ARBA00023136"/>
    </source>
</evidence>
<keyword evidence="4" id="KW-0472">Membrane</keyword>
<comment type="similarity">
    <text evidence="2">Belongs to the SusD family.</text>
</comment>